<feature type="binding site" evidence="13">
    <location>
        <position position="383"/>
    </location>
    <ligand>
        <name>L-serine</name>
        <dbReference type="ChEBI" id="CHEBI:33384"/>
    </ligand>
</feature>
<dbReference type="Pfam" id="PF02403">
    <property type="entry name" value="Seryl_tRNA_N"/>
    <property type="match status" value="1"/>
</dbReference>
<feature type="binding site" evidence="13">
    <location>
        <position position="262"/>
    </location>
    <ligand>
        <name>L-serine</name>
        <dbReference type="ChEBI" id="CHEBI:33384"/>
    </ligand>
</feature>
<feature type="binding site" evidence="12 14">
    <location>
        <begin position="349"/>
        <end position="352"/>
    </location>
    <ligand>
        <name>ATP</name>
        <dbReference type="ChEBI" id="CHEBI:30616"/>
    </ligand>
</feature>
<evidence type="ECO:0000256" key="6">
    <source>
        <dbReference type="ARBA" id="ARBA00022741"/>
    </source>
</evidence>
<dbReference type="InterPro" id="IPR015866">
    <property type="entry name" value="Ser-tRNA-synth_1_N"/>
</dbReference>
<keyword evidence="8 12" id="KW-0648">Protein biosynthesis</keyword>
<dbReference type="Pfam" id="PF00587">
    <property type="entry name" value="tRNA-synt_2b"/>
    <property type="match status" value="1"/>
</dbReference>
<feature type="domain" description="Aminoacyl-transfer RNA synthetases class-II family profile" evidence="15">
    <location>
        <begin position="140"/>
        <end position="416"/>
    </location>
</feature>
<evidence type="ECO:0000313" key="17">
    <source>
        <dbReference type="Proteomes" id="UP000584587"/>
    </source>
</evidence>
<dbReference type="Gene3D" id="3.30.930.10">
    <property type="entry name" value="Bira Bifunctional Protein, Domain 2"/>
    <property type="match status" value="1"/>
</dbReference>
<feature type="binding site" evidence="12">
    <location>
        <position position="385"/>
    </location>
    <ligand>
        <name>L-serine</name>
        <dbReference type="ChEBI" id="CHEBI:33384"/>
    </ligand>
</feature>
<dbReference type="NCBIfam" id="TIGR00414">
    <property type="entry name" value="serS"/>
    <property type="match status" value="1"/>
</dbReference>
<keyword evidence="6 12" id="KW-0547">Nucleotide-binding</keyword>
<evidence type="ECO:0000256" key="2">
    <source>
        <dbReference type="ARBA" id="ARBA00005045"/>
    </source>
</evidence>
<keyword evidence="17" id="KW-1185">Reference proteome</keyword>
<dbReference type="InterPro" id="IPR033729">
    <property type="entry name" value="SerRS_core"/>
</dbReference>
<keyword evidence="5 12" id="KW-0436">Ligase</keyword>
<dbReference type="SUPFAM" id="SSF55681">
    <property type="entry name" value="Class II aaRS and biotin synthetases"/>
    <property type="match status" value="1"/>
</dbReference>
<evidence type="ECO:0000256" key="12">
    <source>
        <dbReference type="HAMAP-Rule" id="MF_00176"/>
    </source>
</evidence>
<evidence type="ECO:0000259" key="15">
    <source>
        <dbReference type="PROSITE" id="PS50862"/>
    </source>
</evidence>
<proteinExistence type="inferred from homology"/>
<dbReference type="UniPathway" id="UPA00906">
    <property type="reaction ID" value="UER00895"/>
</dbReference>
<dbReference type="Proteomes" id="UP000584587">
    <property type="component" value="Unassembled WGS sequence"/>
</dbReference>
<dbReference type="InterPro" id="IPR006195">
    <property type="entry name" value="aa-tRNA-synth_II"/>
</dbReference>
<dbReference type="GO" id="GO:0005737">
    <property type="term" value="C:cytoplasm"/>
    <property type="evidence" value="ECO:0007669"/>
    <property type="project" value="UniProtKB-SubCell"/>
</dbReference>
<dbReference type="GO" id="GO:0006434">
    <property type="term" value="P:seryl-tRNA aminoacylation"/>
    <property type="evidence" value="ECO:0007669"/>
    <property type="project" value="UniProtKB-UniRule"/>
</dbReference>
<dbReference type="HAMAP" id="MF_00176">
    <property type="entry name" value="Ser_tRNA_synth_type1"/>
    <property type="match status" value="1"/>
</dbReference>
<gene>
    <name evidence="12 16" type="primary">serS</name>
    <name evidence="16" type="ORF">HER12_02200</name>
</gene>
<comment type="subcellular location">
    <subcellularLocation>
        <location evidence="1 12">Cytoplasm</location>
    </subcellularLocation>
</comment>
<dbReference type="PANTHER" id="PTHR43697:SF1">
    <property type="entry name" value="SERINE--TRNA LIGASE"/>
    <property type="match status" value="1"/>
</dbReference>
<dbReference type="PROSITE" id="PS50862">
    <property type="entry name" value="AA_TRNA_LIGASE_II"/>
    <property type="match status" value="1"/>
</dbReference>
<name>A0A846TST1_9MOLU</name>
<reference evidence="16 17" key="1">
    <citation type="submission" date="2020-04" db="EMBL/GenBank/DDBJ databases">
        <title>Complete genome sequence of Spiroplasma platyhelix ATCC 51748, an insect isolate.</title>
        <authorList>
            <person name="Green E.A."/>
            <person name="Klassen J.L."/>
        </authorList>
    </citation>
    <scope>NUCLEOTIDE SEQUENCE [LARGE SCALE GENOMIC DNA]</scope>
    <source>
        <strain evidence="16 17">PALS-1</strain>
    </source>
</reference>
<organism evidence="16 17">
    <name type="scientific">Spiroplasma platyhelix PALS-1</name>
    <dbReference type="NCBI Taxonomy" id="1276218"/>
    <lineage>
        <taxon>Bacteria</taxon>
        <taxon>Bacillati</taxon>
        <taxon>Mycoplasmatota</taxon>
        <taxon>Mollicutes</taxon>
        <taxon>Entomoplasmatales</taxon>
        <taxon>Spiroplasmataceae</taxon>
        <taxon>Spiroplasma</taxon>
    </lineage>
</organism>
<dbReference type="GO" id="GO:0005524">
    <property type="term" value="F:ATP binding"/>
    <property type="evidence" value="ECO:0007669"/>
    <property type="project" value="UniProtKB-UniRule"/>
</dbReference>
<feature type="binding site" evidence="12 13">
    <location>
        <position position="285"/>
    </location>
    <ligand>
        <name>L-serine</name>
        <dbReference type="ChEBI" id="CHEBI:33384"/>
    </ligand>
</feature>
<comment type="catalytic activity">
    <reaction evidence="10 12">
        <text>tRNA(Sec) + L-serine + ATP = L-seryl-tRNA(Sec) + AMP + diphosphate + H(+)</text>
        <dbReference type="Rhea" id="RHEA:42580"/>
        <dbReference type="Rhea" id="RHEA-COMP:9742"/>
        <dbReference type="Rhea" id="RHEA-COMP:10128"/>
        <dbReference type="ChEBI" id="CHEBI:15378"/>
        <dbReference type="ChEBI" id="CHEBI:30616"/>
        <dbReference type="ChEBI" id="CHEBI:33019"/>
        <dbReference type="ChEBI" id="CHEBI:33384"/>
        <dbReference type="ChEBI" id="CHEBI:78442"/>
        <dbReference type="ChEBI" id="CHEBI:78533"/>
        <dbReference type="ChEBI" id="CHEBI:456215"/>
        <dbReference type="EC" id="6.1.1.11"/>
    </reaction>
</comment>
<dbReference type="CDD" id="cd00770">
    <property type="entry name" value="SerRS_core"/>
    <property type="match status" value="1"/>
</dbReference>
<dbReference type="InterPro" id="IPR002317">
    <property type="entry name" value="Ser-tRNA-ligase_type_1"/>
</dbReference>
<evidence type="ECO:0000313" key="16">
    <source>
        <dbReference type="EMBL" id="NKE38565.1"/>
    </source>
</evidence>
<dbReference type="EMBL" id="JAAVVK010000002">
    <property type="protein sequence ID" value="NKE38565.1"/>
    <property type="molecule type" value="Genomic_DNA"/>
</dbReference>
<dbReference type="RefSeq" id="WP_168105045.1">
    <property type="nucleotide sequence ID" value="NZ_CP051215.1"/>
</dbReference>
<dbReference type="GO" id="GO:0016260">
    <property type="term" value="P:selenocysteine biosynthetic process"/>
    <property type="evidence" value="ECO:0007669"/>
    <property type="project" value="UniProtKB-UniRule"/>
</dbReference>
<dbReference type="AlphaFoldDB" id="A0A846TST1"/>
<dbReference type="InterPro" id="IPR042103">
    <property type="entry name" value="SerRS_1_N_sf"/>
</dbReference>
<dbReference type="PIRSF" id="PIRSF001529">
    <property type="entry name" value="Ser-tRNA-synth_IIa"/>
    <property type="match status" value="1"/>
</dbReference>
<evidence type="ECO:0000256" key="7">
    <source>
        <dbReference type="ARBA" id="ARBA00022840"/>
    </source>
</evidence>
<protein>
    <recommendedName>
        <fullName evidence="12">Serine--tRNA ligase</fullName>
        <ecNumber evidence="12">6.1.1.11</ecNumber>
    </recommendedName>
    <alternativeName>
        <fullName evidence="12">Seryl-tRNA synthetase</fullName>
        <shortName evidence="12">SerRS</shortName>
    </alternativeName>
    <alternativeName>
        <fullName evidence="12">Seryl-tRNA(Ser/Sec) synthetase</fullName>
    </alternativeName>
</protein>
<dbReference type="EC" id="6.1.1.11" evidence="12"/>
<evidence type="ECO:0000256" key="4">
    <source>
        <dbReference type="ARBA" id="ARBA00022490"/>
    </source>
</evidence>
<dbReference type="PANTHER" id="PTHR43697">
    <property type="entry name" value="SERYL-TRNA SYNTHETASE"/>
    <property type="match status" value="1"/>
</dbReference>
<comment type="subunit">
    <text evidence="12">Homodimer. The tRNA molecule binds across the dimer.</text>
</comment>
<evidence type="ECO:0000256" key="8">
    <source>
        <dbReference type="ARBA" id="ARBA00022917"/>
    </source>
</evidence>
<comment type="function">
    <text evidence="12">Catalyzes the attachment of serine to tRNA(Ser). Is also able to aminoacylate tRNA(Sec) with serine, to form the misacylated tRNA L-seryl-tRNA(Sec), which will be further converted into selenocysteinyl-tRNA(Sec).</text>
</comment>
<evidence type="ECO:0000256" key="9">
    <source>
        <dbReference type="ARBA" id="ARBA00023146"/>
    </source>
</evidence>
<comment type="domain">
    <text evidence="12">Consists of two distinct domains, a catalytic core and a N-terminal extension that is involved in tRNA binding.</text>
</comment>
<comment type="caution">
    <text evidence="12">Lacks conserved residue(s) required for the propagation of feature annotation.</text>
</comment>
<dbReference type="InterPro" id="IPR002314">
    <property type="entry name" value="aa-tRNA-synt_IIb"/>
</dbReference>
<evidence type="ECO:0000256" key="5">
    <source>
        <dbReference type="ARBA" id="ARBA00022598"/>
    </source>
</evidence>
<dbReference type="PRINTS" id="PR00981">
    <property type="entry name" value="TRNASYNTHSER"/>
</dbReference>
<evidence type="ECO:0000256" key="13">
    <source>
        <dbReference type="PIRSR" id="PIRSR001529-1"/>
    </source>
</evidence>
<evidence type="ECO:0000256" key="14">
    <source>
        <dbReference type="PIRSR" id="PIRSR001529-2"/>
    </source>
</evidence>
<dbReference type="InterPro" id="IPR010978">
    <property type="entry name" value="tRNA-bd_arm"/>
</dbReference>
<keyword evidence="4 12" id="KW-0963">Cytoplasm</keyword>
<comment type="caution">
    <text evidence="16">The sequence shown here is derived from an EMBL/GenBank/DDBJ whole genome shotgun (WGS) entry which is preliminary data.</text>
</comment>
<evidence type="ECO:0000256" key="3">
    <source>
        <dbReference type="ARBA" id="ARBA00010728"/>
    </source>
</evidence>
<feature type="binding site" evidence="12 14">
    <location>
        <begin position="262"/>
        <end position="264"/>
    </location>
    <ligand>
        <name>ATP</name>
        <dbReference type="ChEBI" id="CHEBI:30616"/>
    </ligand>
</feature>
<comment type="similarity">
    <text evidence="3 12">Belongs to the class-II aminoacyl-tRNA synthetase family. Type-1 seryl-tRNA synthetase subfamily.</text>
</comment>
<evidence type="ECO:0000256" key="10">
    <source>
        <dbReference type="ARBA" id="ARBA00047929"/>
    </source>
</evidence>
<dbReference type="Gene3D" id="1.10.287.40">
    <property type="entry name" value="Serine-tRNA synthetase, tRNA binding domain"/>
    <property type="match status" value="1"/>
</dbReference>
<feature type="binding site" evidence="13">
    <location>
        <position position="231"/>
    </location>
    <ligand>
        <name>L-serine</name>
        <dbReference type="ChEBI" id="CHEBI:33384"/>
    </ligand>
</feature>
<comment type="catalytic activity">
    <reaction evidence="11 12">
        <text>tRNA(Ser) + L-serine + ATP = L-seryl-tRNA(Ser) + AMP + diphosphate + H(+)</text>
        <dbReference type="Rhea" id="RHEA:12292"/>
        <dbReference type="Rhea" id="RHEA-COMP:9669"/>
        <dbReference type="Rhea" id="RHEA-COMP:9703"/>
        <dbReference type="ChEBI" id="CHEBI:15378"/>
        <dbReference type="ChEBI" id="CHEBI:30616"/>
        <dbReference type="ChEBI" id="CHEBI:33019"/>
        <dbReference type="ChEBI" id="CHEBI:33384"/>
        <dbReference type="ChEBI" id="CHEBI:78442"/>
        <dbReference type="ChEBI" id="CHEBI:78533"/>
        <dbReference type="ChEBI" id="CHEBI:456215"/>
        <dbReference type="EC" id="6.1.1.11"/>
    </reaction>
</comment>
<dbReference type="SUPFAM" id="SSF46589">
    <property type="entry name" value="tRNA-binding arm"/>
    <property type="match status" value="1"/>
</dbReference>
<comment type="pathway">
    <text evidence="2 12">Aminoacyl-tRNA biosynthesis; selenocysteinyl-tRNA(Sec) biosynthesis; L-seryl-tRNA(Sec) from L-serine and tRNA(Sec): step 1/1.</text>
</comment>
<dbReference type="InterPro" id="IPR045864">
    <property type="entry name" value="aa-tRNA-synth_II/BPL/LPL"/>
</dbReference>
<keyword evidence="7 12" id="KW-0067">ATP-binding</keyword>
<keyword evidence="9 12" id="KW-0030">Aminoacyl-tRNA synthetase</keyword>
<accession>A0A846TST1</accession>
<feature type="binding site" evidence="12">
    <location>
        <begin position="231"/>
        <end position="233"/>
    </location>
    <ligand>
        <name>L-serine</name>
        <dbReference type="ChEBI" id="CHEBI:33384"/>
    </ligand>
</feature>
<evidence type="ECO:0000256" key="11">
    <source>
        <dbReference type="ARBA" id="ARBA00048823"/>
    </source>
</evidence>
<sequence length="427" mass="48708">MLDIKKIRENYQELAKLLSTRNQDYTASLEKIFKLDQQWRGLVTKTQELEAQRNQQSKLIGQLVRDKKQQEADQSKQLVSKLKTDIDKNNELIGQLASEISQELLTLPNIPHHSVPQGADEDANQEVRKWGKITKETNKPHWEIAEKFKLIDFSRATKLSGSRFIMYTNQGAKLVRALANFMLDQHTQRGYQEQLPPLIVNSNILVGTGQLPKFKDDQFKIADREQYLIPTAEVPLTNIYRDEILNLEHLPIKMCGYTPCFRLEAGSAGKDTRGIIRLHQFNKVELVKIVKPEDSYQELESLVTDAEHILQLLEIPYRVLALCTGDLGFSAAKTYDLELWLPAQGKYREVSSCSNCEDFQARRMNLRANIGGADEKILPHTLNGSGLAIDRVVAAILENYYDAEQNEIAIPKALQPYMNNLTAIKFN</sequence>
<evidence type="ECO:0000256" key="1">
    <source>
        <dbReference type="ARBA" id="ARBA00004496"/>
    </source>
</evidence>
<dbReference type="GO" id="GO:0004828">
    <property type="term" value="F:serine-tRNA ligase activity"/>
    <property type="evidence" value="ECO:0007669"/>
    <property type="project" value="UniProtKB-UniRule"/>
</dbReference>